<sequence length="187" mass="20333">MRSVTYSMTMSADGCIVAPDGSFDWAAPDEEVFRLATDEVRGAGVHLLGRRLYETMLYWETAEQNPSLDFSTREFAALWQALPKVVFSTTLSAVQGNARLATGSLAEEIERLRAEPGTGDIAIGGAALASQAAAAGLIDEYRARVYPILLGGGVPFFPRSERRVDLELVENRTIGAGVAYVRYRVAR</sequence>
<dbReference type="SUPFAM" id="SSF53597">
    <property type="entry name" value="Dihydrofolate reductase-like"/>
    <property type="match status" value="1"/>
</dbReference>
<organism evidence="2 4">
    <name type="scientific">Streptomyces triticagri</name>
    <dbReference type="NCBI Taxonomy" id="2293568"/>
    <lineage>
        <taxon>Bacteria</taxon>
        <taxon>Bacillati</taxon>
        <taxon>Actinomycetota</taxon>
        <taxon>Actinomycetes</taxon>
        <taxon>Kitasatosporales</taxon>
        <taxon>Streptomycetaceae</taxon>
        <taxon>Streptomyces</taxon>
    </lineage>
</organism>
<dbReference type="RefSeq" id="WP_128553925.1">
    <property type="nucleotide sequence ID" value="NZ_QUAK01000005.1"/>
</dbReference>
<reference evidence="2 4" key="1">
    <citation type="submission" date="2018-08" db="EMBL/GenBank/DDBJ databases">
        <title>Isolation, diversity and antifungal activity of Actinobacteria from wheat.</title>
        <authorList>
            <person name="Han C."/>
        </authorList>
    </citation>
    <scope>NUCLEOTIDE SEQUENCE [LARGE SCALE GENOMIC DNA]</scope>
    <source>
        <strain evidence="2 4">NEAU-YY421</strain>
    </source>
</reference>
<dbReference type="PANTHER" id="PTHR38011">
    <property type="entry name" value="DIHYDROFOLATE REDUCTASE FAMILY PROTEIN (AFU_ORTHOLOGUE AFUA_8G06820)"/>
    <property type="match status" value="1"/>
</dbReference>
<dbReference type="Pfam" id="PF01872">
    <property type="entry name" value="RibD_C"/>
    <property type="match status" value="1"/>
</dbReference>
<dbReference type="GO" id="GO:0008703">
    <property type="term" value="F:5-amino-6-(5-phosphoribosylamino)uracil reductase activity"/>
    <property type="evidence" value="ECO:0007669"/>
    <property type="project" value="InterPro"/>
</dbReference>
<dbReference type="AlphaFoldDB" id="A0A372MCD6"/>
<accession>A0A372MCD6</accession>
<dbReference type="OrthoDB" id="7949219at2"/>
<keyword evidence="4" id="KW-1185">Reference proteome</keyword>
<dbReference type="InterPro" id="IPR002734">
    <property type="entry name" value="RibDG_C"/>
</dbReference>
<protein>
    <submittedName>
        <fullName evidence="2">Dihydrofolate reductase</fullName>
    </submittedName>
</protein>
<dbReference type="EMBL" id="QUAK01000005">
    <property type="protein sequence ID" value="RFU88629.1"/>
    <property type="molecule type" value="Genomic_DNA"/>
</dbReference>
<dbReference type="InterPro" id="IPR050765">
    <property type="entry name" value="Riboflavin_Biosynth_HTPR"/>
</dbReference>
<dbReference type="GO" id="GO:0009231">
    <property type="term" value="P:riboflavin biosynthetic process"/>
    <property type="evidence" value="ECO:0007669"/>
    <property type="project" value="InterPro"/>
</dbReference>
<dbReference type="EMBL" id="QUAK01000008">
    <property type="protein sequence ID" value="RFU88561.1"/>
    <property type="molecule type" value="Genomic_DNA"/>
</dbReference>
<evidence type="ECO:0000313" key="3">
    <source>
        <dbReference type="EMBL" id="RFU88629.1"/>
    </source>
</evidence>
<dbReference type="InterPro" id="IPR024072">
    <property type="entry name" value="DHFR-like_dom_sf"/>
</dbReference>
<dbReference type="Gene3D" id="3.40.430.10">
    <property type="entry name" value="Dihydrofolate Reductase, subunit A"/>
    <property type="match status" value="1"/>
</dbReference>
<comment type="caution">
    <text evidence="2">The sequence shown here is derived from an EMBL/GenBank/DDBJ whole genome shotgun (WGS) entry which is preliminary data.</text>
</comment>
<name>A0A372MCD6_9ACTN</name>
<evidence type="ECO:0000259" key="1">
    <source>
        <dbReference type="Pfam" id="PF01872"/>
    </source>
</evidence>
<evidence type="ECO:0000313" key="4">
    <source>
        <dbReference type="Proteomes" id="UP000263094"/>
    </source>
</evidence>
<proteinExistence type="predicted"/>
<feature type="domain" description="Bacterial bifunctional deaminase-reductase C-terminal" evidence="1">
    <location>
        <begin position="3"/>
        <end position="179"/>
    </location>
</feature>
<dbReference type="Proteomes" id="UP000263094">
    <property type="component" value="Unassembled WGS sequence"/>
</dbReference>
<dbReference type="PANTHER" id="PTHR38011:SF11">
    <property type="entry name" value="2,5-DIAMINO-6-RIBOSYLAMINO-4(3H)-PYRIMIDINONE 5'-PHOSPHATE REDUCTASE"/>
    <property type="match status" value="1"/>
</dbReference>
<gene>
    <name evidence="3" type="ORF">DY218_00645</name>
    <name evidence="2" type="ORF">DY218_00960</name>
</gene>
<evidence type="ECO:0000313" key="2">
    <source>
        <dbReference type="EMBL" id="RFU88561.1"/>
    </source>
</evidence>